<proteinExistence type="predicted"/>
<dbReference type="InterPro" id="IPR001810">
    <property type="entry name" value="F-box_dom"/>
</dbReference>
<accession>A0A6A4KYZ3</accession>
<evidence type="ECO:0008006" key="5">
    <source>
        <dbReference type="Google" id="ProtNLM"/>
    </source>
</evidence>
<dbReference type="InterPro" id="IPR036047">
    <property type="entry name" value="F-box-like_dom_sf"/>
</dbReference>
<dbReference type="SUPFAM" id="SSF101898">
    <property type="entry name" value="NHL repeat"/>
    <property type="match status" value="1"/>
</dbReference>
<evidence type="ECO:0000259" key="1">
    <source>
        <dbReference type="Pfam" id="PF00646"/>
    </source>
</evidence>
<evidence type="ECO:0000313" key="4">
    <source>
        <dbReference type="Proteomes" id="UP000428333"/>
    </source>
</evidence>
<gene>
    <name evidence="3" type="ORF">C3L33_15377</name>
</gene>
<dbReference type="EMBL" id="QEFC01002354">
    <property type="protein sequence ID" value="KAE9452743.1"/>
    <property type="molecule type" value="Genomic_DNA"/>
</dbReference>
<dbReference type="InterPro" id="IPR005174">
    <property type="entry name" value="KIB1-4_b-propeller"/>
</dbReference>
<dbReference type="AlphaFoldDB" id="A0A6A4KYZ3"/>
<reference evidence="3 4" key="1">
    <citation type="journal article" date="2019" name="Genome Biol. Evol.">
        <title>The Rhododendron genome and chromosomal organization provide insight into shared whole-genome duplications across the heath family (Ericaceae).</title>
        <authorList>
            <person name="Soza V.L."/>
            <person name="Lindsley D."/>
            <person name="Waalkes A."/>
            <person name="Ramage E."/>
            <person name="Patwardhan R.P."/>
            <person name="Burton J.N."/>
            <person name="Adey A."/>
            <person name="Kumar A."/>
            <person name="Qiu R."/>
            <person name="Shendure J."/>
            <person name="Hall B."/>
        </authorList>
    </citation>
    <scope>NUCLEOTIDE SEQUENCE [LARGE SCALE GENOMIC DNA]</scope>
    <source>
        <strain evidence="3">RSF 1966-606</strain>
    </source>
</reference>
<name>A0A6A4KYZ3_9ERIC</name>
<dbReference type="PANTHER" id="PTHR47123:SF15">
    <property type="entry name" value="F-BOX PROTEIN SKIP23"/>
    <property type="match status" value="1"/>
</dbReference>
<dbReference type="Pfam" id="PF00646">
    <property type="entry name" value="F-box"/>
    <property type="match status" value="1"/>
</dbReference>
<dbReference type="PANTHER" id="PTHR47123">
    <property type="entry name" value="F-BOX PROTEIN SKIP23"/>
    <property type="match status" value="1"/>
</dbReference>
<protein>
    <recommendedName>
        <fullName evidence="5">F-box domain-containing protein</fullName>
    </recommendedName>
</protein>
<dbReference type="Gene3D" id="1.20.1280.50">
    <property type="match status" value="1"/>
</dbReference>
<keyword evidence="4" id="KW-1185">Reference proteome</keyword>
<dbReference type="Proteomes" id="UP000428333">
    <property type="component" value="Linkage Group LG09"/>
</dbReference>
<comment type="caution">
    <text evidence="3">The sequence shown here is derived from an EMBL/GenBank/DDBJ whole genome shotgun (WGS) entry which is preliminary data.</text>
</comment>
<feature type="domain" description="F-box" evidence="1">
    <location>
        <begin position="10"/>
        <end position="52"/>
    </location>
</feature>
<dbReference type="InterPro" id="IPR051304">
    <property type="entry name" value="SCF_F-box_domain"/>
</dbReference>
<organism evidence="3 4">
    <name type="scientific">Rhododendron williamsianum</name>
    <dbReference type="NCBI Taxonomy" id="262921"/>
    <lineage>
        <taxon>Eukaryota</taxon>
        <taxon>Viridiplantae</taxon>
        <taxon>Streptophyta</taxon>
        <taxon>Embryophyta</taxon>
        <taxon>Tracheophyta</taxon>
        <taxon>Spermatophyta</taxon>
        <taxon>Magnoliopsida</taxon>
        <taxon>eudicotyledons</taxon>
        <taxon>Gunneridae</taxon>
        <taxon>Pentapetalae</taxon>
        <taxon>asterids</taxon>
        <taxon>Ericales</taxon>
        <taxon>Ericaceae</taxon>
        <taxon>Ericoideae</taxon>
        <taxon>Rhodoreae</taxon>
        <taxon>Rhododendron</taxon>
    </lineage>
</organism>
<feature type="domain" description="KIB1-4 beta-propeller" evidence="2">
    <location>
        <begin position="84"/>
        <end position="381"/>
    </location>
</feature>
<dbReference type="SUPFAM" id="SSF81383">
    <property type="entry name" value="F-box domain"/>
    <property type="match status" value="1"/>
</dbReference>
<evidence type="ECO:0000259" key="2">
    <source>
        <dbReference type="Pfam" id="PF03478"/>
    </source>
</evidence>
<evidence type="ECO:0000313" key="3">
    <source>
        <dbReference type="EMBL" id="KAE9452743.1"/>
    </source>
</evidence>
<feature type="non-terminal residue" evidence="3">
    <location>
        <position position="1"/>
    </location>
</feature>
<dbReference type="OrthoDB" id="638130at2759"/>
<sequence length="434" mass="48315">MDQPPHQPEWSRLPRHILFEIARRLDKTTAAAASPVNTLRLRSVCKSWRSAIPAFKQQRETLHFPLDLPFPVTPNPNHDLRGCFSLSQSTVHFLQPPSKPSSLPWLLRVEEKDAEKGKWKALNPLSKVSTDSLPRWFPKSLDLLDLRVSVIGAAYALRFVDEESSKKKNKNKDDWTTRAIKALMEQSDGSSRGVVGAVDAALAEKFKSTLILRVAVSPSPWSGDGGDDYAVAAIHGQGKLGFYKLGDEKWTPVSDESRYHDVVYHGGRFYAVDYQGGAVVIGSDLKAKQAVPPFPGKGHSPRGGQIKSLVESGDGQLYLVDKYPGSISEVHVKVYKLDETKKEWERVHRLNDQVFFVGDDCSCSVSARDFPALKGNCVYFPIKCYNVYGGEDVCDGVQDLESGVCGPVEVFQPDRMTMFTLPTWLKPKPRASKK</sequence>
<dbReference type="Pfam" id="PF03478">
    <property type="entry name" value="Beta-prop_KIB1-4"/>
    <property type="match status" value="1"/>
</dbReference>